<dbReference type="AlphaFoldDB" id="A0AAN9SJK6"/>
<reference evidence="2 3" key="1">
    <citation type="submission" date="2024-01" db="EMBL/GenBank/DDBJ databases">
        <title>The genomes of 5 underutilized Papilionoideae crops provide insights into root nodulation and disease resistanc.</title>
        <authorList>
            <person name="Jiang F."/>
        </authorList>
    </citation>
    <scope>NUCLEOTIDE SEQUENCE [LARGE SCALE GENOMIC DNA]</scope>
    <source>
        <strain evidence="2">DUOXIRENSHENG_FW03</strain>
        <tissue evidence="2">Leaves</tissue>
    </source>
</reference>
<evidence type="ECO:0000313" key="2">
    <source>
        <dbReference type="EMBL" id="KAK7397400.1"/>
    </source>
</evidence>
<feature type="region of interest" description="Disordered" evidence="1">
    <location>
        <begin position="35"/>
        <end position="63"/>
    </location>
</feature>
<organism evidence="2 3">
    <name type="scientific">Psophocarpus tetragonolobus</name>
    <name type="common">Winged bean</name>
    <name type="synonym">Dolichos tetragonolobus</name>
    <dbReference type="NCBI Taxonomy" id="3891"/>
    <lineage>
        <taxon>Eukaryota</taxon>
        <taxon>Viridiplantae</taxon>
        <taxon>Streptophyta</taxon>
        <taxon>Embryophyta</taxon>
        <taxon>Tracheophyta</taxon>
        <taxon>Spermatophyta</taxon>
        <taxon>Magnoliopsida</taxon>
        <taxon>eudicotyledons</taxon>
        <taxon>Gunneridae</taxon>
        <taxon>Pentapetalae</taxon>
        <taxon>rosids</taxon>
        <taxon>fabids</taxon>
        <taxon>Fabales</taxon>
        <taxon>Fabaceae</taxon>
        <taxon>Papilionoideae</taxon>
        <taxon>50 kb inversion clade</taxon>
        <taxon>NPAAA clade</taxon>
        <taxon>indigoferoid/millettioid clade</taxon>
        <taxon>Phaseoleae</taxon>
        <taxon>Psophocarpus</taxon>
    </lineage>
</organism>
<name>A0AAN9SJK6_PSOTE</name>
<evidence type="ECO:0000256" key="1">
    <source>
        <dbReference type="SAM" id="MobiDB-lite"/>
    </source>
</evidence>
<dbReference type="EMBL" id="JAYMYS010000004">
    <property type="protein sequence ID" value="KAK7397400.1"/>
    <property type="molecule type" value="Genomic_DNA"/>
</dbReference>
<evidence type="ECO:0000313" key="3">
    <source>
        <dbReference type="Proteomes" id="UP001386955"/>
    </source>
</evidence>
<keyword evidence="3" id="KW-1185">Reference proteome</keyword>
<dbReference type="Proteomes" id="UP001386955">
    <property type="component" value="Unassembled WGS sequence"/>
</dbReference>
<gene>
    <name evidence="2" type="ORF">VNO78_18571</name>
</gene>
<protein>
    <submittedName>
        <fullName evidence="2">Uncharacterized protein</fullName>
    </submittedName>
</protein>
<proteinExistence type="predicted"/>
<comment type="caution">
    <text evidence="2">The sequence shown here is derived from an EMBL/GenBank/DDBJ whole genome shotgun (WGS) entry which is preliminary data.</text>
</comment>
<sequence>MERHYRENGGWRMEDGGWRHRHMCGLARVEGTPKTRRVDGFPEQHVYGSGDAGIKKWPPQPPPPHRIMYTYPLRIRPPPHTTHTQNKSPLNCSFHVSTFFFLGYFIFHHYSSFLLLAQFAICSVETFFK</sequence>
<accession>A0AAN9SJK6</accession>